<reference evidence="1" key="1">
    <citation type="journal article" date="2021" name="bioRxiv">
        <title>Whole Genome Assembly and Annotation of Northern Wild Rice, Zizania palustris L., Supports a Whole Genome Duplication in the Zizania Genus.</title>
        <authorList>
            <person name="Haas M."/>
            <person name="Kono T."/>
            <person name="Macchietto M."/>
            <person name="Millas R."/>
            <person name="McGilp L."/>
            <person name="Shao M."/>
            <person name="Duquette J."/>
            <person name="Hirsch C.N."/>
            <person name="Kimball J."/>
        </authorList>
    </citation>
    <scope>NUCLEOTIDE SEQUENCE</scope>
    <source>
        <tissue evidence="1">Fresh leaf tissue</tissue>
    </source>
</reference>
<evidence type="ECO:0000313" key="2">
    <source>
        <dbReference type="Proteomes" id="UP000729402"/>
    </source>
</evidence>
<evidence type="ECO:0000313" key="1">
    <source>
        <dbReference type="EMBL" id="KAG8083959.1"/>
    </source>
</evidence>
<gene>
    <name evidence="1" type="ORF">GUJ93_ZPchr0010g10698</name>
</gene>
<dbReference type="EMBL" id="JAAALK010000082">
    <property type="protein sequence ID" value="KAG8083959.1"/>
    <property type="molecule type" value="Genomic_DNA"/>
</dbReference>
<sequence>MTGKDSYTPSLYSILRSPKDHRVLVDALVRAHRRRLGIPLHKVRNIPLYHSDGRTIASKLDRSMDLVVNIFLKDATNLHESLKEAAEGISLGERIKRLSCLYNVAKSEEYYTGA</sequence>
<accession>A0A8J5W744</accession>
<keyword evidence="2" id="KW-1185">Reference proteome</keyword>
<proteinExistence type="predicted"/>
<reference evidence="1" key="2">
    <citation type="submission" date="2021-02" db="EMBL/GenBank/DDBJ databases">
        <authorList>
            <person name="Kimball J.A."/>
            <person name="Haas M.W."/>
            <person name="Macchietto M."/>
            <person name="Kono T."/>
            <person name="Duquette J."/>
            <person name="Shao M."/>
        </authorList>
    </citation>
    <scope>NUCLEOTIDE SEQUENCE</scope>
    <source>
        <tissue evidence="1">Fresh leaf tissue</tissue>
    </source>
</reference>
<name>A0A8J5W744_ZIZPA</name>
<dbReference type="AlphaFoldDB" id="A0A8J5W744"/>
<dbReference type="Proteomes" id="UP000729402">
    <property type="component" value="Unassembled WGS sequence"/>
</dbReference>
<comment type="caution">
    <text evidence="1">The sequence shown here is derived from an EMBL/GenBank/DDBJ whole genome shotgun (WGS) entry which is preliminary data.</text>
</comment>
<organism evidence="1 2">
    <name type="scientific">Zizania palustris</name>
    <name type="common">Northern wild rice</name>
    <dbReference type="NCBI Taxonomy" id="103762"/>
    <lineage>
        <taxon>Eukaryota</taxon>
        <taxon>Viridiplantae</taxon>
        <taxon>Streptophyta</taxon>
        <taxon>Embryophyta</taxon>
        <taxon>Tracheophyta</taxon>
        <taxon>Spermatophyta</taxon>
        <taxon>Magnoliopsida</taxon>
        <taxon>Liliopsida</taxon>
        <taxon>Poales</taxon>
        <taxon>Poaceae</taxon>
        <taxon>BOP clade</taxon>
        <taxon>Oryzoideae</taxon>
        <taxon>Oryzeae</taxon>
        <taxon>Zizaniinae</taxon>
        <taxon>Zizania</taxon>
    </lineage>
</organism>
<dbReference type="OrthoDB" id="2219495at2759"/>
<protein>
    <submittedName>
        <fullName evidence="1">Uncharacterized protein</fullName>
    </submittedName>
</protein>